<dbReference type="InterPro" id="IPR011765">
    <property type="entry name" value="Pept_M16_N"/>
</dbReference>
<evidence type="ECO:0000256" key="3">
    <source>
        <dbReference type="ARBA" id="ARBA00022670"/>
    </source>
</evidence>
<evidence type="ECO:0000259" key="18">
    <source>
        <dbReference type="Pfam" id="PF05193"/>
    </source>
</evidence>
<dbReference type="FunFam" id="3.40.50.2000:FF:000021">
    <property type="entry name" value="UDP-glucuronosyltransferase"/>
    <property type="match status" value="1"/>
</dbReference>
<dbReference type="InterPro" id="IPR001431">
    <property type="entry name" value="Pept_M16_Zn_BS"/>
</dbReference>
<dbReference type="InterPro" id="IPR002213">
    <property type="entry name" value="UDP_glucos_trans"/>
</dbReference>
<protein>
    <recommendedName>
        <fullName evidence="12">Insulin-degrading enzyme</fullName>
        <ecNumber evidence="11">3.4.24.56</ecNumber>
    </recommendedName>
    <alternativeName>
        <fullName evidence="14">Insulin protease</fullName>
    </alternativeName>
    <alternativeName>
        <fullName evidence="13">Insulysin</fullName>
    </alternativeName>
</protein>
<evidence type="ECO:0000259" key="19">
    <source>
        <dbReference type="Pfam" id="PF16187"/>
    </source>
</evidence>
<dbReference type="PROSITE" id="PS00143">
    <property type="entry name" value="INSULINASE"/>
    <property type="match status" value="1"/>
</dbReference>
<dbReference type="GO" id="GO:0004222">
    <property type="term" value="F:metalloendopeptidase activity"/>
    <property type="evidence" value="ECO:0007669"/>
    <property type="project" value="UniProtKB-EC"/>
</dbReference>
<dbReference type="Pfam" id="PF22456">
    <property type="entry name" value="PqqF-like_C_4"/>
    <property type="match status" value="1"/>
</dbReference>
<evidence type="ECO:0000256" key="1">
    <source>
        <dbReference type="ARBA" id="ARBA00007261"/>
    </source>
</evidence>
<feature type="domain" description="Peptidase M16 C-terminal" evidence="18">
    <location>
        <begin position="746"/>
        <end position="912"/>
    </location>
</feature>
<evidence type="ECO:0000256" key="16">
    <source>
        <dbReference type="SAM" id="SignalP"/>
    </source>
</evidence>
<evidence type="ECO:0000256" key="12">
    <source>
        <dbReference type="ARBA" id="ARBA00070422"/>
    </source>
</evidence>
<feature type="signal peptide" evidence="16">
    <location>
        <begin position="1"/>
        <end position="18"/>
    </location>
</feature>
<keyword evidence="3" id="KW-0645">Protease</keyword>
<keyword evidence="16" id="KW-0732">Signal</keyword>
<organism evidence="21 22">
    <name type="scientific">Scylla paramamosain</name>
    <name type="common">Mud crab</name>
    <dbReference type="NCBI Taxonomy" id="85552"/>
    <lineage>
        <taxon>Eukaryota</taxon>
        <taxon>Metazoa</taxon>
        <taxon>Ecdysozoa</taxon>
        <taxon>Arthropoda</taxon>
        <taxon>Crustacea</taxon>
        <taxon>Multicrustacea</taxon>
        <taxon>Malacostraca</taxon>
        <taxon>Eumalacostraca</taxon>
        <taxon>Eucarida</taxon>
        <taxon>Decapoda</taxon>
        <taxon>Pleocyemata</taxon>
        <taxon>Brachyura</taxon>
        <taxon>Eubrachyura</taxon>
        <taxon>Portunoidea</taxon>
        <taxon>Portunidae</taxon>
        <taxon>Portuninae</taxon>
        <taxon>Scylla</taxon>
    </lineage>
</organism>
<dbReference type="EMBL" id="JARAKH010000044">
    <property type="protein sequence ID" value="KAK8378720.1"/>
    <property type="molecule type" value="Genomic_DNA"/>
</dbReference>
<dbReference type="Gene3D" id="3.40.50.2000">
    <property type="entry name" value="Glycogen Phosphorylase B"/>
    <property type="match status" value="1"/>
</dbReference>
<feature type="region of interest" description="Disordered" evidence="15">
    <location>
        <begin position="1462"/>
        <end position="1484"/>
    </location>
</feature>
<evidence type="ECO:0000256" key="8">
    <source>
        <dbReference type="ARBA" id="ARBA00022833"/>
    </source>
</evidence>
<dbReference type="PANTHER" id="PTHR43690:SF18">
    <property type="entry name" value="INSULIN-DEGRADING ENZYME-RELATED"/>
    <property type="match status" value="1"/>
</dbReference>
<evidence type="ECO:0000256" key="11">
    <source>
        <dbReference type="ARBA" id="ARBA00066874"/>
    </source>
</evidence>
<dbReference type="Proteomes" id="UP001487740">
    <property type="component" value="Unassembled WGS sequence"/>
</dbReference>
<evidence type="ECO:0000256" key="15">
    <source>
        <dbReference type="SAM" id="MobiDB-lite"/>
    </source>
</evidence>
<dbReference type="InterPro" id="IPR032632">
    <property type="entry name" value="Peptidase_M16_M"/>
</dbReference>
<dbReference type="InterPro" id="IPR007863">
    <property type="entry name" value="Peptidase_M16_C"/>
</dbReference>
<dbReference type="SUPFAM" id="SSF63411">
    <property type="entry name" value="LuxS/MPP-like metallohydrolase"/>
    <property type="match status" value="4"/>
</dbReference>
<dbReference type="CDD" id="cd03784">
    <property type="entry name" value="GT1_Gtf-like"/>
    <property type="match status" value="1"/>
</dbReference>
<comment type="caution">
    <text evidence="21">The sequence shown here is derived from an EMBL/GenBank/DDBJ whole genome shotgun (WGS) entry which is preliminary data.</text>
</comment>
<proteinExistence type="inferred from homology"/>
<dbReference type="FunFam" id="3.30.830.10:FF:000004">
    <property type="entry name" value="Putative insulin-degrading enzyme"/>
    <property type="match status" value="1"/>
</dbReference>
<dbReference type="Pfam" id="PF05193">
    <property type="entry name" value="Peptidase_M16_C"/>
    <property type="match status" value="1"/>
</dbReference>
<feature type="domain" description="Peptidase M16 middle/third" evidence="19">
    <location>
        <begin position="919"/>
        <end position="1200"/>
    </location>
</feature>
<name>A0AAW0SVH9_SCYPA</name>
<keyword evidence="5" id="KW-0808">Transferase</keyword>
<keyword evidence="9" id="KW-0482">Metalloprotease</keyword>
<dbReference type="Pfam" id="PF00201">
    <property type="entry name" value="UDPGT"/>
    <property type="match status" value="1"/>
</dbReference>
<evidence type="ECO:0000256" key="7">
    <source>
        <dbReference type="ARBA" id="ARBA00022801"/>
    </source>
</evidence>
<accession>A0AAW0SVH9</accession>
<comment type="catalytic activity">
    <reaction evidence="10">
        <text>Degradation of insulin, glucagon and other polypeptides. No action on proteins.</text>
        <dbReference type="EC" id="3.4.24.56"/>
    </reaction>
</comment>
<keyword evidence="6" id="KW-0479">Metal-binding</keyword>
<comment type="similarity">
    <text evidence="2">Belongs to the UDP-glycosyltransferase family.</text>
</comment>
<feature type="domain" description="Coenzyme PQQ synthesis protein F-like C-terminal lobe" evidence="20">
    <location>
        <begin position="1307"/>
        <end position="1405"/>
    </location>
</feature>
<dbReference type="Pfam" id="PF00675">
    <property type="entry name" value="Peptidase_M16"/>
    <property type="match status" value="1"/>
</dbReference>
<dbReference type="InterPro" id="IPR054734">
    <property type="entry name" value="PqqF-like_C_4"/>
</dbReference>
<evidence type="ECO:0000256" key="4">
    <source>
        <dbReference type="ARBA" id="ARBA00022676"/>
    </source>
</evidence>
<feature type="domain" description="Peptidase M16 N-terminal" evidence="17">
    <location>
        <begin position="582"/>
        <end position="719"/>
    </location>
</feature>
<dbReference type="InterPro" id="IPR035595">
    <property type="entry name" value="UDP_glycos_trans_CS"/>
</dbReference>
<evidence type="ECO:0000256" key="6">
    <source>
        <dbReference type="ARBA" id="ARBA00022723"/>
    </source>
</evidence>
<evidence type="ECO:0000313" key="22">
    <source>
        <dbReference type="Proteomes" id="UP001487740"/>
    </source>
</evidence>
<dbReference type="FunFam" id="3.30.830.10:FF:000003">
    <property type="entry name" value="Insulin-degrading enzyme"/>
    <property type="match status" value="1"/>
</dbReference>
<dbReference type="GO" id="GO:0051603">
    <property type="term" value="P:proteolysis involved in protein catabolic process"/>
    <property type="evidence" value="ECO:0007669"/>
    <property type="project" value="TreeGrafter"/>
</dbReference>
<dbReference type="GO" id="GO:0043171">
    <property type="term" value="P:peptide catabolic process"/>
    <property type="evidence" value="ECO:0007669"/>
    <property type="project" value="TreeGrafter"/>
</dbReference>
<evidence type="ECO:0000259" key="20">
    <source>
        <dbReference type="Pfam" id="PF22456"/>
    </source>
</evidence>
<dbReference type="EC" id="3.4.24.56" evidence="11"/>
<evidence type="ECO:0000256" key="13">
    <source>
        <dbReference type="ARBA" id="ARBA00074992"/>
    </source>
</evidence>
<gene>
    <name evidence="21" type="ORF">O3P69_009437</name>
</gene>
<dbReference type="InterPro" id="IPR011249">
    <property type="entry name" value="Metalloenz_LuxS/M16"/>
</dbReference>
<keyword evidence="4" id="KW-0328">Glycosyltransferase</keyword>
<dbReference type="GO" id="GO:0008194">
    <property type="term" value="F:UDP-glycosyltransferase activity"/>
    <property type="evidence" value="ECO:0007669"/>
    <property type="project" value="InterPro"/>
</dbReference>
<reference evidence="21 22" key="1">
    <citation type="submission" date="2023-03" db="EMBL/GenBank/DDBJ databases">
        <title>High-quality genome of Scylla paramamosain provides insights in environmental adaptation.</title>
        <authorList>
            <person name="Zhang L."/>
        </authorList>
    </citation>
    <scope>NUCLEOTIDE SEQUENCE [LARGE SCALE GENOMIC DNA]</scope>
    <source>
        <strain evidence="21">LZ_2023a</strain>
        <tissue evidence="21">Muscle</tissue>
    </source>
</reference>
<dbReference type="GO" id="GO:0005739">
    <property type="term" value="C:mitochondrion"/>
    <property type="evidence" value="ECO:0007669"/>
    <property type="project" value="TreeGrafter"/>
</dbReference>
<evidence type="ECO:0000256" key="14">
    <source>
        <dbReference type="ARBA" id="ARBA00080349"/>
    </source>
</evidence>
<evidence type="ECO:0000256" key="5">
    <source>
        <dbReference type="ARBA" id="ARBA00022679"/>
    </source>
</evidence>
<evidence type="ECO:0000259" key="17">
    <source>
        <dbReference type="Pfam" id="PF00675"/>
    </source>
</evidence>
<keyword evidence="8" id="KW-0862">Zinc</keyword>
<sequence length="1521" mass="171342">MKTLEILVFFVILMLVDGETSKNAARVLILHPIYAGSHELTLRRFGEELVKRGHEVTQVRWRSSKTRQVTSTVQVMTLSPNNSDLRYPYMERDGTFQLPASMLWERPRRLWQIPTDVFSLIDAHCLSLLGDPALSHHLAGLNFTVALVDLIANECSLALAHRLGLPVVGFWGFSFQGGEARAMGVFQSPATVPTFLSEVGADMGFRERLWNSLVALAESAVIGYHLSRTDYHIQRLAPQAPRSRQLLSEVEAVLVHSHWLLDYPKLMPPHVHYIGCIQCGPSLPPPAPPQHLGGATAGVVLFSLGYTGYEASAVPEEVMSAFLAAFSRLPQRVLLRFNPALLPRLPENVMVMDWLPQHDLLGHPNTVLFVSHCGQNSINEAVYHGVPLVAVPVFADQGDNARRVVDRGLGVLVDKTEISEEGIHAAISSVLRDPKYRQTARRFSRLWQEDVKARESGLEVAIGWIRKVHLFGNLSHLRMPGAQVVVTGARNGRRLQTRLSALVDGGGGIRGINTEIRQAGKRIGSRGASFLASTTLGLLSTLRLHQAAYSATMGVKVQMDAIIKSEEDQRQYRALVLNNDLKVLLISDPATDKSAAALDVHVGSMSDPTELPGLAHFCEHMLFMGTKKYPCENEYNKYLSEHGGSSNAYTAADHTNYYFDVAPDAFSGALDRFAQFFVTPLFTEGGVDREVNAVNSEHEKNIQNDYWRLAQLEKSTADPTHDFSKFGTGNKDTLDIIPKEQGMNVRDALLQFHDKWYSSNIMALAVLGKENLDELEEMVLSLFSEVENKSVSVPEWARHPFGPEQTSVTCTSPFPIPDLHPHYKTAPGHYLGHLIGHEGPGSLLSYLKGRGWVNSLVGGQKSGAKGFAFFVVNVDLTEEGIEHVEDIVTAVFQYLNLLKKEGPQQWVFDECRDLSSMTFRFKDKEQPQSYTCGLAEQLHYYPLDEVLCGGYLLSEFKPELINMVLEHLTPESIRIAVVGKALEEKVTCTEKWYGTCYKMECVEEELLQRWRDAGYNDLLQLPSRNEFVPTNFDLYSDPQESNRLPEMISQTPFARVWFKQDDEYKLPKAVVYTELFSPVAYLDPHHTNQLHIFAQLFRDALTEYTYAADLAGLTYSLSNSKYGLTLLVKGYNDKLHVLLEKIMERMTSFTVDPKRFEILKDAYVRGLRNFNADQPHQHVVHYTSLLLAEHGWTKEELLEATNEMTVETVEAFIPRFLSGLHVEMLIHGNMRRESAATLATTLQDQLTSRAHTRPLLPSQLVRQREYQLRDGSSQMYRAENSVHKSSAVETYFQCGMQETHNNMLLELLCQIFAEPAFDELRTKEQLGYIVWCGIRRANGTQGLRIIVQGDRHPEYLTSRIEAFLYKMGDNLEKLPEEDFVRHREALASRRLERPKKLSHLTGNWWAEITSNQYNFDRDALEVAHLRTLTKDDVINFYKQFVNSTASQRKKLCVQVISTAPGGAGHPDTVNRTEPDDGLSLPPPLREPEVITDIPEFKQGLALYPLMRPLIPVSTKPSKSKL</sequence>
<dbReference type="Gene3D" id="3.30.830.10">
    <property type="entry name" value="Metalloenzyme, LuxS/M16 peptidase-like"/>
    <property type="match status" value="4"/>
</dbReference>
<dbReference type="PROSITE" id="PS00375">
    <property type="entry name" value="UDPGT"/>
    <property type="match status" value="1"/>
</dbReference>
<dbReference type="SUPFAM" id="SSF53756">
    <property type="entry name" value="UDP-Glycosyltransferase/glycogen phosphorylase"/>
    <property type="match status" value="1"/>
</dbReference>
<feature type="chain" id="PRO_5043788373" description="Insulin-degrading enzyme" evidence="16">
    <location>
        <begin position="19"/>
        <end position="1521"/>
    </location>
</feature>
<dbReference type="PANTHER" id="PTHR43690">
    <property type="entry name" value="NARDILYSIN"/>
    <property type="match status" value="1"/>
</dbReference>
<dbReference type="FunFam" id="3.30.830.10:FF:000005">
    <property type="entry name" value="nardilysin isoform X1"/>
    <property type="match status" value="1"/>
</dbReference>
<evidence type="ECO:0000256" key="10">
    <source>
        <dbReference type="ARBA" id="ARBA00052248"/>
    </source>
</evidence>
<dbReference type="InterPro" id="IPR050626">
    <property type="entry name" value="Peptidase_M16"/>
</dbReference>
<dbReference type="GO" id="GO:0046872">
    <property type="term" value="F:metal ion binding"/>
    <property type="evidence" value="ECO:0007669"/>
    <property type="project" value="UniProtKB-KW"/>
</dbReference>
<dbReference type="Pfam" id="PF16187">
    <property type="entry name" value="Peptidase_M16_M"/>
    <property type="match status" value="1"/>
</dbReference>
<keyword evidence="22" id="KW-1185">Reference proteome</keyword>
<evidence type="ECO:0000313" key="21">
    <source>
        <dbReference type="EMBL" id="KAK8378720.1"/>
    </source>
</evidence>
<comment type="similarity">
    <text evidence="1">Belongs to the peptidase M16 family.</text>
</comment>
<evidence type="ECO:0000256" key="9">
    <source>
        <dbReference type="ARBA" id="ARBA00023049"/>
    </source>
</evidence>
<keyword evidence="7" id="KW-0378">Hydrolase</keyword>
<dbReference type="GO" id="GO:0005829">
    <property type="term" value="C:cytosol"/>
    <property type="evidence" value="ECO:0007669"/>
    <property type="project" value="TreeGrafter"/>
</dbReference>
<evidence type="ECO:0000256" key="2">
    <source>
        <dbReference type="ARBA" id="ARBA00009995"/>
    </source>
</evidence>